<name>A0ABX1BVH9_9ACTN</name>
<comment type="caution">
    <text evidence="1">The sequence shown here is derived from an EMBL/GenBank/DDBJ whole genome shotgun (WGS) entry which is preliminary data.</text>
</comment>
<organism evidence="1 2">
    <name type="scientific">Streptomyces zingiberis</name>
    <dbReference type="NCBI Taxonomy" id="2053010"/>
    <lineage>
        <taxon>Bacteria</taxon>
        <taxon>Bacillati</taxon>
        <taxon>Actinomycetota</taxon>
        <taxon>Actinomycetes</taxon>
        <taxon>Kitasatosporales</taxon>
        <taxon>Streptomycetaceae</taxon>
        <taxon>Streptomyces</taxon>
    </lineage>
</organism>
<protein>
    <recommendedName>
        <fullName evidence="3">HPt domain-containing protein</fullName>
    </recommendedName>
</protein>
<sequence>MLFMNRHLLHQHLMELPGIVDAYAAREAGFVDGSLNWLAAVEKTLLRLRHPLTGLIATTRGEVLAARDGHHRRGGELSPPASTRRVQQAATAVALRQVETSLRDVVESIDRQLDGYREKMAQLLAVASNAEPIPAGEGRSRDAWLRSVWDSMAGTKETAGMHAYLNAAMARGDVLALLGEVLENLLAAAGDPDRREEHPGTTGT</sequence>
<dbReference type="EMBL" id="JAATEN010000009">
    <property type="protein sequence ID" value="NJQ01726.1"/>
    <property type="molecule type" value="Genomic_DNA"/>
</dbReference>
<accession>A0ABX1BVH9</accession>
<reference evidence="1 2" key="1">
    <citation type="submission" date="2020-03" db="EMBL/GenBank/DDBJ databases">
        <title>WGS of actinomycetes isolated from Thailand.</title>
        <authorList>
            <person name="Thawai C."/>
        </authorList>
    </citation>
    <scope>NUCLEOTIDE SEQUENCE [LARGE SCALE GENOMIC DNA]</scope>
    <source>
        <strain evidence="1 2">PLAI 1-29</strain>
    </source>
</reference>
<evidence type="ECO:0000313" key="1">
    <source>
        <dbReference type="EMBL" id="NJQ01726.1"/>
    </source>
</evidence>
<dbReference type="Proteomes" id="UP000695264">
    <property type="component" value="Unassembled WGS sequence"/>
</dbReference>
<gene>
    <name evidence="1" type="ORF">HCK00_14600</name>
</gene>
<keyword evidence="2" id="KW-1185">Reference proteome</keyword>
<dbReference type="RefSeq" id="WP_168102338.1">
    <property type="nucleotide sequence ID" value="NZ_JAATEN010000009.1"/>
</dbReference>
<evidence type="ECO:0008006" key="3">
    <source>
        <dbReference type="Google" id="ProtNLM"/>
    </source>
</evidence>
<proteinExistence type="predicted"/>
<evidence type="ECO:0000313" key="2">
    <source>
        <dbReference type="Proteomes" id="UP000695264"/>
    </source>
</evidence>